<protein>
    <submittedName>
        <fullName evidence="10">Cellulose-binding protein</fullName>
    </submittedName>
</protein>
<accession>A0ABW6WQD6</accession>
<gene>
    <name evidence="10" type="ORF">ACFY35_35810</name>
</gene>
<dbReference type="SUPFAM" id="SSF49899">
    <property type="entry name" value="Concanavalin A-like lectins/glucanases"/>
    <property type="match status" value="1"/>
</dbReference>
<evidence type="ECO:0000313" key="11">
    <source>
        <dbReference type="Proteomes" id="UP001602245"/>
    </source>
</evidence>
<name>A0ABW6WQD6_9ACTN</name>
<evidence type="ECO:0000256" key="1">
    <source>
        <dbReference type="ARBA" id="ARBA00001913"/>
    </source>
</evidence>
<dbReference type="InterPro" id="IPR052052">
    <property type="entry name" value="Polysaccharide_Lyase_9"/>
</dbReference>
<sequence>MAPHPRARRLRRLAGVGGLVTLVTAGLFVTVTNAEAATVFSADFENGSTSGWSKSGGTWSVVADGSQVLQQSDTGSERAREFAGDSGWTNYSVQARVKATSFATSAGVVALTARAAGATKMYRLSLTGGNKVQLETMNGSAISVLGSLSQTISTSTFYTLKLSLNGSTISGTINGTPVGSATDTTIGAGRIGLLTEHAAGRFDDIIVDNSGGTTPTSSPTNSPTSSPTSSPTTSPTSSPTSNPTTPPTSGALYVATNGTAGAAGTQSAPTTLPDAITRIAAGGTIYMRGGTYAYSSTIAIAAGNNGTSSARKTLSAYPGEVPVLNFSAMAEDSANRGLAVNGNYWHVYGIVVERAGDNGIFVGGSNNIIERTVTRFNHDTGLQLSRIASDTPQAQWPSNNLIVSAESHDNADSDGEDADGFAAKLTVGTGNVFRYDVSHNNIDDGWDLYTKSDTGAIGPVTIEYSLSYNNGTLTDGSQAGAGDRNGYKLGGEDIAVNHTVTHSIAYKNGKHGFTYNSNPGSMTISNNVSIDNTERNFSFDAGTSTFRNNTSCRSGSGTNDRIIGNSDSSNQFWSGTNGSRCTTYSGALGWSFASDGRLQVTFGGAVVNP</sequence>
<feature type="region of interest" description="Disordered" evidence="9">
    <location>
        <begin position="205"/>
        <end position="254"/>
    </location>
</feature>
<dbReference type="PANTHER" id="PTHR40088">
    <property type="entry name" value="PECTATE LYASE (EUROFUNG)"/>
    <property type="match status" value="1"/>
</dbReference>
<keyword evidence="5" id="KW-0732">Signal</keyword>
<evidence type="ECO:0000256" key="9">
    <source>
        <dbReference type="SAM" id="MobiDB-lite"/>
    </source>
</evidence>
<keyword evidence="6" id="KW-0106">Calcium</keyword>
<reference evidence="10 11" key="1">
    <citation type="submission" date="2024-10" db="EMBL/GenBank/DDBJ databases">
        <title>The Natural Products Discovery Center: Release of the First 8490 Sequenced Strains for Exploring Actinobacteria Biosynthetic Diversity.</title>
        <authorList>
            <person name="Kalkreuter E."/>
            <person name="Kautsar S.A."/>
            <person name="Yang D."/>
            <person name="Bader C.D."/>
            <person name="Teijaro C.N."/>
            <person name="Fluegel L."/>
            <person name="Davis C.M."/>
            <person name="Simpson J.R."/>
            <person name="Lauterbach L."/>
            <person name="Steele A.D."/>
            <person name="Gui C."/>
            <person name="Meng S."/>
            <person name="Li G."/>
            <person name="Viehrig K."/>
            <person name="Ye F."/>
            <person name="Su P."/>
            <person name="Kiefer A.F."/>
            <person name="Nichols A."/>
            <person name="Cepeda A.J."/>
            <person name="Yan W."/>
            <person name="Fan B."/>
            <person name="Jiang Y."/>
            <person name="Adhikari A."/>
            <person name="Zheng C.-J."/>
            <person name="Schuster L."/>
            <person name="Cowan T.M."/>
            <person name="Smanski M.J."/>
            <person name="Chevrette M.G."/>
            <person name="De Carvalho L.P.S."/>
            <person name="Shen B."/>
        </authorList>
    </citation>
    <scope>NUCLEOTIDE SEQUENCE [LARGE SCALE GENOMIC DNA]</scope>
    <source>
        <strain evidence="10 11">NPDC000087</strain>
    </source>
</reference>
<evidence type="ECO:0000256" key="3">
    <source>
        <dbReference type="ARBA" id="ARBA00022525"/>
    </source>
</evidence>
<dbReference type="Gene3D" id="2.60.120.560">
    <property type="entry name" value="Exo-inulinase, domain 1"/>
    <property type="match status" value="1"/>
</dbReference>
<keyword evidence="3" id="KW-0964">Secreted</keyword>
<evidence type="ECO:0000313" key="10">
    <source>
        <dbReference type="EMBL" id="MFF5294839.1"/>
    </source>
</evidence>
<dbReference type="PANTHER" id="PTHR40088:SF1">
    <property type="entry name" value="PECTATE LYASE PEL9"/>
    <property type="match status" value="1"/>
</dbReference>
<dbReference type="SUPFAM" id="SSF51126">
    <property type="entry name" value="Pectin lyase-like"/>
    <property type="match status" value="1"/>
</dbReference>
<evidence type="ECO:0000256" key="4">
    <source>
        <dbReference type="ARBA" id="ARBA00022723"/>
    </source>
</evidence>
<evidence type="ECO:0000256" key="2">
    <source>
        <dbReference type="ARBA" id="ARBA00004613"/>
    </source>
</evidence>
<dbReference type="InterPro" id="IPR012334">
    <property type="entry name" value="Pectin_lyas_fold"/>
</dbReference>
<feature type="compositionally biased region" description="Low complexity" evidence="9">
    <location>
        <begin position="209"/>
        <end position="254"/>
    </location>
</feature>
<keyword evidence="4" id="KW-0479">Metal-binding</keyword>
<dbReference type="Gene3D" id="2.160.20.10">
    <property type="entry name" value="Single-stranded right-handed beta-helix, Pectin lyase-like"/>
    <property type="match status" value="1"/>
</dbReference>
<dbReference type="RefSeq" id="WP_026206895.1">
    <property type="nucleotide sequence ID" value="NZ_JBIAZU010000006.1"/>
</dbReference>
<evidence type="ECO:0000256" key="7">
    <source>
        <dbReference type="ARBA" id="ARBA00023239"/>
    </source>
</evidence>
<comment type="caution">
    <text evidence="10">The sequence shown here is derived from an EMBL/GenBank/DDBJ whole genome shotgun (WGS) entry which is preliminary data.</text>
</comment>
<evidence type="ECO:0000256" key="6">
    <source>
        <dbReference type="ARBA" id="ARBA00022837"/>
    </source>
</evidence>
<evidence type="ECO:0000256" key="5">
    <source>
        <dbReference type="ARBA" id="ARBA00022729"/>
    </source>
</evidence>
<dbReference type="EMBL" id="JBIAZU010000006">
    <property type="protein sequence ID" value="MFF5294839.1"/>
    <property type="molecule type" value="Genomic_DNA"/>
</dbReference>
<proteinExistence type="inferred from homology"/>
<keyword evidence="11" id="KW-1185">Reference proteome</keyword>
<dbReference type="InterPro" id="IPR013320">
    <property type="entry name" value="ConA-like_dom_sf"/>
</dbReference>
<comment type="subcellular location">
    <subcellularLocation>
        <location evidence="2">Secreted</location>
    </subcellularLocation>
</comment>
<comment type="similarity">
    <text evidence="8">Belongs to the polysaccharide lyase 9 family.</text>
</comment>
<comment type="cofactor">
    <cofactor evidence="1">
        <name>Ca(2+)</name>
        <dbReference type="ChEBI" id="CHEBI:29108"/>
    </cofactor>
</comment>
<organism evidence="10 11">
    <name type="scientific">Paractinoplanes globisporus</name>
    <dbReference type="NCBI Taxonomy" id="113565"/>
    <lineage>
        <taxon>Bacteria</taxon>
        <taxon>Bacillati</taxon>
        <taxon>Actinomycetota</taxon>
        <taxon>Actinomycetes</taxon>
        <taxon>Micromonosporales</taxon>
        <taxon>Micromonosporaceae</taxon>
        <taxon>Paractinoplanes</taxon>
    </lineage>
</organism>
<dbReference type="InterPro" id="IPR011050">
    <property type="entry name" value="Pectin_lyase_fold/virulence"/>
</dbReference>
<keyword evidence="7" id="KW-0456">Lyase</keyword>
<dbReference type="Proteomes" id="UP001602245">
    <property type="component" value="Unassembled WGS sequence"/>
</dbReference>
<evidence type="ECO:0000256" key="8">
    <source>
        <dbReference type="ARBA" id="ARBA00038263"/>
    </source>
</evidence>